<dbReference type="AlphaFoldDB" id="A0AAV2T467"/>
<sequence>MRNVSSTYSLVTHICRYNTAREFPVLQWIPTSSKILTFQTNELYNGDIQLIVESLVVRLQVHLGFVYHGIQVRVHPNGRLLQYSYPQGHTSYWFHRLKVEIKFVSCEDFLVLGLIPEDITQPNLQPEEASLTAHEPSQYL</sequence>
<reference evidence="1" key="1">
    <citation type="submission" date="2024-06" db="EMBL/GenBank/DDBJ databases">
        <authorList>
            <person name="Liu X."/>
            <person name="Lenzi L."/>
            <person name="Haldenby T S."/>
            <person name="Uol C."/>
        </authorList>
    </citation>
    <scope>NUCLEOTIDE SEQUENCE</scope>
</reference>
<gene>
    <name evidence="1" type="ORF">CDAUBV1_LOCUS1942</name>
</gene>
<name>A0AAV2T467_CALDB</name>
<protein>
    <submittedName>
        <fullName evidence="1">Uncharacterized protein</fullName>
    </submittedName>
</protein>
<proteinExistence type="predicted"/>
<comment type="caution">
    <text evidence="1">The sequence shown here is derived from an EMBL/GenBank/DDBJ whole genome shotgun (WGS) entry which is preliminary data.</text>
</comment>
<evidence type="ECO:0000313" key="2">
    <source>
        <dbReference type="Proteomes" id="UP001497525"/>
    </source>
</evidence>
<accession>A0AAV2T467</accession>
<evidence type="ECO:0000313" key="1">
    <source>
        <dbReference type="EMBL" id="CAL5130327.1"/>
    </source>
</evidence>
<dbReference type="EMBL" id="CAXLJL010000061">
    <property type="protein sequence ID" value="CAL5130327.1"/>
    <property type="molecule type" value="Genomic_DNA"/>
</dbReference>
<organism evidence="1 2">
    <name type="scientific">Calicophoron daubneyi</name>
    <name type="common">Rumen fluke</name>
    <name type="synonym">Paramphistomum daubneyi</name>
    <dbReference type="NCBI Taxonomy" id="300641"/>
    <lineage>
        <taxon>Eukaryota</taxon>
        <taxon>Metazoa</taxon>
        <taxon>Spiralia</taxon>
        <taxon>Lophotrochozoa</taxon>
        <taxon>Platyhelminthes</taxon>
        <taxon>Trematoda</taxon>
        <taxon>Digenea</taxon>
        <taxon>Plagiorchiida</taxon>
        <taxon>Pronocephalata</taxon>
        <taxon>Paramphistomoidea</taxon>
        <taxon>Paramphistomidae</taxon>
        <taxon>Calicophoron</taxon>
    </lineage>
</organism>
<dbReference type="Proteomes" id="UP001497525">
    <property type="component" value="Unassembled WGS sequence"/>
</dbReference>